<name>A0A250KQY0_9GAMM</name>
<protein>
    <recommendedName>
        <fullName evidence="3">DUF4136 domain-containing protein</fullName>
    </recommendedName>
</protein>
<dbReference type="PROSITE" id="PS51257">
    <property type="entry name" value="PROKAR_LIPOPROTEIN"/>
    <property type="match status" value="1"/>
</dbReference>
<gene>
    <name evidence="1" type="ORF">sS8_1982</name>
</gene>
<evidence type="ECO:0000313" key="1">
    <source>
        <dbReference type="EMBL" id="BBA33936.1"/>
    </source>
</evidence>
<reference evidence="1 2" key="1">
    <citation type="submission" date="2016-12" db="EMBL/GenBank/DDBJ databases">
        <title>Genome sequencing of Methylocaldum marinum.</title>
        <authorList>
            <person name="Takeuchi M."/>
            <person name="Kamagata Y."/>
            <person name="Hiraoka S."/>
            <person name="Oshima K."/>
            <person name="Hattori M."/>
            <person name="Iwasaki W."/>
        </authorList>
    </citation>
    <scope>NUCLEOTIDE SEQUENCE [LARGE SCALE GENOMIC DNA]</scope>
    <source>
        <strain evidence="1 2">S8</strain>
    </source>
</reference>
<dbReference type="KEGG" id="mmai:sS8_1982"/>
<dbReference type="Proteomes" id="UP000266313">
    <property type="component" value="Chromosome"/>
</dbReference>
<evidence type="ECO:0008006" key="3">
    <source>
        <dbReference type="Google" id="ProtNLM"/>
    </source>
</evidence>
<dbReference type="AlphaFoldDB" id="A0A250KQY0"/>
<dbReference type="OrthoDB" id="7059249at2"/>
<organism evidence="1 2">
    <name type="scientific">Methylocaldum marinum</name>
    <dbReference type="NCBI Taxonomy" id="1432792"/>
    <lineage>
        <taxon>Bacteria</taxon>
        <taxon>Pseudomonadati</taxon>
        <taxon>Pseudomonadota</taxon>
        <taxon>Gammaproteobacteria</taxon>
        <taxon>Methylococcales</taxon>
        <taxon>Methylococcaceae</taxon>
        <taxon>Methylocaldum</taxon>
    </lineage>
</organism>
<proteinExistence type="predicted"/>
<keyword evidence="2" id="KW-1185">Reference proteome</keyword>
<evidence type="ECO:0000313" key="2">
    <source>
        <dbReference type="Proteomes" id="UP000266313"/>
    </source>
</evidence>
<dbReference type="EMBL" id="AP017928">
    <property type="protein sequence ID" value="BBA33936.1"/>
    <property type="molecule type" value="Genomic_DNA"/>
</dbReference>
<accession>A0A250KQY0</accession>
<sequence>MVEIGTRPARNRLNPRLGLSLLWLVAALVAACATTHLKDSWKDPRFSGAPFRKVLVIGVSRSDANRRLFEDGFVQALRVSGTEASASYSLLPEEGPLPKERIKQAVAKTGADSVLVTRVLRVQRKVDVSPGYVGPGPGFYGWYGATWAAAPEIHAYDVMTIESTLWDIKREQAVWSGISESIDPKDVTKVTRELAEALIAKMKEDKVL</sequence>
<dbReference type="RefSeq" id="WP_145986477.1">
    <property type="nucleotide sequence ID" value="NZ_AP017928.1"/>
</dbReference>